<feature type="active site" evidence="3">
    <location>
        <position position="249"/>
    </location>
</feature>
<gene>
    <name evidence="6" type="ORF">A7E75_12825</name>
</gene>
<dbReference type="Proteomes" id="UP000182264">
    <property type="component" value="Chromosome"/>
</dbReference>
<dbReference type="STRING" id="29542.A6070_06840"/>
<dbReference type="SUPFAM" id="SSF53720">
    <property type="entry name" value="ALDH-like"/>
    <property type="match status" value="1"/>
</dbReference>
<dbReference type="PROSITE" id="PS00070">
    <property type="entry name" value="ALDEHYDE_DEHYDR_CYS"/>
    <property type="match status" value="1"/>
</dbReference>
<dbReference type="InterPro" id="IPR015590">
    <property type="entry name" value="Aldehyde_DH_dom"/>
</dbReference>
<sequence>MTTIRNLIGGHWVAPANGAYGQSVNPAHDMEIVARYPLSEKEDVDRAVAAAAEAFPRWRSMPAPRRAEILFKAAEILSRRKHELGELVTREMGKVLPEGLGDVQEAIDMAYFMAGEGRRLQGETVPCELPNKDGKSIRVPLGVFALITPWNFPIAIPSWKVFAALICGNTVVLKPSSDTPLCAVTFAEALQQAGLPDGVLNLITGSGDTVGKALATHPDVQGISFTGSCAVGESLAGAAAELHRPIAMEMGGKNAILIMDDADLDLALEGVLWGAFGTTGQRCTAASRVIVHERVHDAFLERLARASANLSLGDGLDKGTDVGPLINRRAVNKVLNYIRIGVEEGACLHCGGKQASDGALAEGYFVEPTIFSEVLPGMRIAQEEIFGPVVAVMKCGSFEEGVAIVNGSRFGLSASVYTRNVNLAACAERDLETGLVYINASTIGAEIQLPFGGFKHSGSGHPEAGGRMGAIDFFSRIKVVYRDFSGRLQRAQIDIS</sequence>
<protein>
    <submittedName>
        <fullName evidence="6">Aldehyde dehydrogenase</fullName>
    </submittedName>
</protein>
<dbReference type="InterPro" id="IPR016162">
    <property type="entry name" value="Ald_DH_N"/>
</dbReference>
<evidence type="ECO:0000256" key="4">
    <source>
        <dbReference type="RuleBase" id="RU003345"/>
    </source>
</evidence>
<reference evidence="6 7" key="1">
    <citation type="journal article" date="2017" name="Genome Announc.">
        <title>Complete Genome Sequences of Two Acetylene-Fermenting Pelobacter acetylenicus Strains.</title>
        <authorList>
            <person name="Sutton J.M."/>
            <person name="Baesman S.M."/>
            <person name="Fierst J.L."/>
            <person name="Poret-Peterson A.T."/>
            <person name="Oremland R.S."/>
            <person name="Dunlap D.S."/>
            <person name="Akob D.M."/>
        </authorList>
    </citation>
    <scope>NUCLEOTIDE SEQUENCE [LARGE SCALE GENOMIC DNA]</scope>
    <source>
        <strain evidence="6 7">DSM 3247</strain>
    </source>
</reference>
<evidence type="ECO:0000256" key="3">
    <source>
        <dbReference type="PROSITE-ProRule" id="PRU10007"/>
    </source>
</evidence>
<dbReference type="GO" id="GO:0016620">
    <property type="term" value="F:oxidoreductase activity, acting on the aldehyde or oxo group of donors, NAD or NADP as acceptor"/>
    <property type="evidence" value="ECO:0007669"/>
    <property type="project" value="InterPro"/>
</dbReference>
<dbReference type="Gene3D" id="3.40.309.10">
    <property type="entry name" value="Aldehyde Dehydrogenase, Chain A, domain 2"/>
    <property type="match status" value="1"/>
</dbReference>
<evidence type="ECO:0000256" key="2">
    <source>
        <dbReference type="ARBA" id="ARBA00023002"/>
    </source>
</evidence>
<dbReference type="RefSeq" id="WP_072287637.1">
    <property type="nucleotide sequence ID" value="NZ_CP015455.1"/>
</dbReference>
<evidence type="ECO:0000256" key="1">
    <source>
        <dbReference type="ARBA" id="ARBA00009986"/>
    </source>
</evidence>
<dbReference type="PROSITE" id="PS00687">
    <property type="entry name" value="ALDEHYDE_DEHYDR_GLU"/>
    <property type="match status" value="1"/>
</dbReference>
<dbReference type="InterPro" id="IPR029510">
    <property type="entry name" value="Ald_DH_CS_GLU"/>
</dbReference>
<evidence type="ECO:0000313" key="6">
    <source>
        <dbReference type="EMBL" id="APG25794.1"/>
    </source>
</evidence>
<evidence type="ECO:0000313" key="7">
    <source>
        <dbReference type="Proteomes" id="UP000182264"/>
    </source>
</evidence>
<comment type="similarity">
    <text evidence="1 4">Belongs to the aldehyde dehydrogenase family.</text>
</comment>
<accession>A0A1L3GIQ1</accession>
<dbReference type="KEGG" id="pace:A6070_06840"/>
<dbReference type="AlphaFoldDB" id="A0A1L3GIQ1"/>
<keyword evidence="7" id="KW-1185">Reference proteome</keyword>
<name>A0A1L3GIQ1_SYNAC</name>
<organism evidence="6 7">
    <name type="scientific">Syntrophotalea acetylenica</name>
    <name type="common">Pelobacter acetylenicus</name>
    <dbReference type="NCBI Taxonomy" id="29542"/>
    <lineage>
        <taxon>Bacteria</taxon>
        <taxon>Pseudomonadati</taxon>
        <taxon>Thermodesulfobacteriota</taxon>
        <taxon>Desulfuromonadia</taxon>
        <taxon>Desulfuromonadales</taxon>
        <taxon>Syntrophotaleaceae</taxon>
        <taxon>Syntrophotalea</taxon>
    </lineage>
</organism>
<keyword evidence="2 4" id="KW-0560">Oxidoreductase</keyword>
<proteinExistence type="inferred from homology"/>
<dbReference type="InterPro" id="IPR016160">
    <property type="entry name" value="Ald_DH_CS_CYS"/>
</dbReference>
<dbReference type="InterPro" id="IPR016163">
    <property type="entry name" value="Ald_DH_C"/>
</dbReference>
<evidence type="ECO:0000259" key="5">
    <source>
        <dbReference type="Pfam" id="PF00171"/>
    </source>
</evidence>
<dbReference type="EMBL" id="CP015518">
    <property type="protein sequence ID" value="APG25794.1"/>
    <property type="molecule type" value="Genomic_DNA"/>
</dbReference>
<dbReference type="InterPro" id="IPR016161">
    <property type="entry name" value="Ald_DH/histidinol_DH"/>
</dbReference>
<dbReference type="FunFam" id="3.40.309.10:FF:000009">
    <property type="entry name" value="Aldehyde dehydrogenase A"/>
    <property type="match status" value="1"/>
</dbReference>
<dbReference type="Pfam" id="PF00171">
    <property type="entry name" value="Aldedh"/>
    <property type="match status" value="1"/>
</dbReference>
<dbReference type="CDD" id="cd07131">
    <property type="entry name" value="ALDH_AldH-CAJ73105"/>
    <property type="match status" value="1"/>
</dbReference>
<dbReference type="OrthoDB" id="9762913at2"/>
<feature type="domain" description="Aldehyde dehydrogenase" evidence="5">
    <location>
        <begin position="12"/>
        <end position="480"/>
    </location>
</feature>
<dbReference type="Gene3D" id="3.40.605.10">
    <property type="entry name" value="Aldehyde Dehydrogenase, Chain A, domain 1"/>
    <property type="match status" value="1"/>
</dbReference>
<dbReference type="PANTHER" id="PTHR11699">
    <property type="entry name" value="ALDEHYDE DEHYDROGENASE-RELATED"/>
    <property type="match status" value="1"/>
</dbReference>
<dbReference type="FunFam" id="3.40.605.10:FF:000007">
    <property type="entry name" value="NAD/NADP-dependent betaine aldehyde dehydrogenase"/>
    <property type="match status" value="1"/>
</dbReference>